<name>A0A7K9S8P8_9PASS</name>
<sequence>NPQDGESGLPCPAGHYCPEGAPMPLQCPPGTWSGREGRRRLQECQPCPGGHFCNGSGQRVPSGHCSPGFYCSGGAQSPTPMDGLTGAPCPLGHFCPRGSRSPEPCPPGSHGPRSRGQQCQPCPQGHYCESGDQPRPCPQGELEPHRNGLCWV</sequence>
<dbReference type="Gene3D" id="2.10.50.10">
    <property type="entry name" value="Tumor Necrosis Factor Receptor, subunit A, domain 2"/>
    <property type="match status" value="1"/>
</dbReference>
<dbReference type="EMBL" id="VWZU01017671">
    <property type="protein sequence ID" value="NXI32248.1"/>
    <property type="molecule type" value="Genomic_DNA"/>
</dbReference>
<evidence type="ECO:0000256" key="1">
    <source>
        <dbReference type="SAM" id="MobiDB-lite"/>
    </source>
</evidence>
<dbReference type="PANTHER" id="PTHR46104:SF1">
    <property type="entry name" value="GENE 9195-RELATED"/>
    <property type="match status" value="1"/>
</dbReference>
<dbReference type="PANTHER" id="PTHR46104">
    <property type="entry name" value="GENE 9195-RELATED-RELATED"/>
    <property type="match status" value="1"/>
</dbReference>
<proteinExistence type="predicted"/>
<dbReference type="InterPro" id="IPR009030">
    <property type="entry name" value="Growth_fac_rcpt_cys_sf"/>
</dbReference>
<feature type="region of interest" description="Disordered" evidence="1">
    <location>
        <begin position="100"/>
        <end position="152"/>
    </location>
</feature>
<reference evidence="2 3" key="1">
    <citation type="submission" date="2019-09" db="EMBL/GenBank/DDBJ databases">
        <title>Bird 10,000 Genomes (B10K) Project - Family phase.</title>
        <authorList>
            <person name="Zhang G."/>
        </authorList>
    </citation>
    <scope>NUCLEOTIDE SEQUENCE [LARGE SCALE GENOMIC DNA]</scope>
    <source>
        <strain evidence="2">B10K-DU-001-27</strain>
        <tissue evidence="2">Muscle</tissue>
    </source>
</reference>
<dbReference type="SUPFAM" id="SSF57184">
    <property type="entry name" value="Growth factor receptor domain"/>
    <property type="match status" value="1"/>
</dbReference>
<dbReference type="Proteomes" id="UP000572325">
    <property type="component" value="Unassembled WGS sequence"/>
</dbReference>
<dbReference type="SMART" id="SM01411">
    <property type="entry name" value="Ephrin_rec_like"/>
    <property type="match status" value="2"/>
</dbReference>
<keyword evidence="3" id="KW-1185">Reference proteome</keyword>
<evidence type="ECO:0000313" key="3">
    <source>
        <dbReference type="Proteomes" id="UP000572325"/>
    </source>
</evidence>
<accession>A0A7K9S8P8</accession>
<feature type="non-terminal residue" evidence="2">
    <location>
        <position position="1"/>
    </location>
</feature>
<gene>
    <name evidence="2" type="primary">Abcg24</name>
    <name evidence="2" type="ORF">STEDEN_R11140</name>
</gene>
<dbReference type="AlphaFoldDB" id="A0A7K9S8P8"/>
<feature type="non-terminal residue" evidence="2">
    <location>
        <position position="152"/>
    </location>
</feature>
<evidence type="ECO:0000313" key="2">
    <source>
        <dbReference type="EMBL" id="NXI32248.1"/>
    </source>
</evidence>
<comment type="caution">
    <text evidence="2">The sequence shown here is derived from an EMBL/GenBank/DDBJ whole genome shotgun (WGS) entry which is preliminary data.</text>
</comment>
<protein>
    <submittedName>
        <fullName evidence="2">AB24G protein</fullName>
    </submittedName>
</protein>
<organism evidence="2 3">
    <name type="scientific">Sterrhoptilus dennistouni</name>
    <dbReference type="NCBI Taxonomy" id="2585820"/>
    <lineage>
        <taxon>Eukaryota</taxon>
        <taxon>Metazoa</taxon>
        <taxon>Chordata</taxon>
        <taxon>Craniata</taxon>
        <taxon>Vertebrata</taxon>
        <taxon>Euteleostomi</taxon>
        <taxon>Archelosauria</taxon>
        <taxon>Archosauria</taxon>
        <taxon>Dinosauria</taxon>
        <taxon>Saurischia</taxon>
        <taxon>Theropoda</taxon>
        <taxon>Coelurosauria</taxon>
        <taxon>Aves</taxon>
        <taxon>Neognathae</taxon>
        <taxon>Neoaves</taxon>
        <taxon>Telluraves</taxon>
        <taxon>Australaves</taxon>
        <taxon>Passeriformes</taxon>
        <taxon>Sylvioidea</taxon>
        <taxon>Zosteropidae</taxon>
        <taxon>Sterrhoptilus</taxon>
    </lineage>
</organism>